<dbReference type="STRING" id="1886670.PTI45_02395"/>
<dbReference type="Gene3D" id="1.10.3450.10">
    <property type="entry name" value="TTHA0068-like"/>
    <property type="match status" value="1"/>
</dbReference>
<dbReference type="PANTHER" id="PTHR34796:SF1">
    <property type="entry name" value="EXPRESSED PROTEIN"/>
    <property type="match status" value="1"/>
</dbReference>
<comment type="caution">
    <text evidence="1">The sequence shown here is derived from an EMBL/GenBank/DDBJ whole genome shotgun (WGS) entry which is preliminary data.</text>
</comment>
<dbReference type="Pfam" id="PF03745">
    <property type="entry name" value="DUF309"/>
    <property type="match status" value="1"/>
</dbReference>
<dbReference type="AlphaFoldDB" id="A0A1E3L3E4"/>
<dbReference type="RefSeq" id="WP_069327815.1">
    <property type="nucleotide sequence ID" value="NZ_MDER01000041.1"/>
</dbReference>
<dbReference type="Proteomes" id="UP000094578">
    <property type="component" value="Unassembled WGS sequence"/>
</dbReference>
<accession>A0A1E3L3E4</accession>
<gene>
    <name evidence="1" type="ORF">PTI45_02395</name>
</gene>
<evidence type="ECO:0000313" key="2">
    <source>
        <dbReference type="Proteomes" id="UP000094578"/>
    </source>
</evidence>
<proteinExistence type="predicted"/>
<evidence type="ECO:0008006" key="3">
    <source>
        <dbReference type="Google" id="ProtNLM"/>
    </source>
</evidence>
<dbReference type="EMBL" id="MDER01000041">
    <property type="protein sequence ID" value="ODP28194.1"/>
    <property type="molecule type" value="Genomic_DNA"/>
</dbReference>
<dbReference type="InterPro" id="IPR005500">
    <property type="entry name" value="DUF309"/>
</dbReference>
<keyword evidence="2" id="KW-1185">Reference proteome</keyword>
<reference evidence="1 2" key="1">
    <citation type="submission" date="2016-08" db="EMBL/GenBank/DDBJ databases">
        <title>Genome sequencing of Paenibacillus sp. TI45-13ar, isolated from Korean traditional nuruk.</title>
        <authorList>
            <person name="Kim S.-J."/>
        </authorList>
    </citation>
    <scope>NUCLEOTIDE SEQUENCE [LARGE SCALE GENOMIC DNA]</scope>
    <source>
        <strain evidence="1 2">TI45-13ar</strain>
    </source>
</reference>
<dbReference type="InterPro" id="IPR023203">
    <property type="entry name" value="TTHA0068_sf"/>
</dbReference>
<organism evidence="1 2">
    <name type="scientific">Paenibacillus nuruki</name>
    <dbReference type="NCBI Taxonomy" id="1886670"/>
    <lineage>
        <taxon>Bacteria</taxon>
        <taxon>Bacillati</taxon>
        <taxon>Bacillota</taxon>
        <taxon>Bacilli</taxon>
        <taxon>Bacillales</taxon>
        <taxon>Paenibacillaceae</taxon>
        <taxon>Paenibacillus</taxon>
    </lineage>
</organism>
<evidence type="ECO:0000313" key="1">
    <source>
        <dbReference type="EMBL" id="ODP28194.1"/>
    </source>
</evidence>
<dbReference type="SUPFAM" id="SSF140663">
    <property type="entry name" value="TTHA0068-like"/>
    <property type="match status" value="1"/>
</dbReference>
<name>A0A1E3L3E4_9BACL</name>
<protein>
    <recommendedName>
        <fullName evidence="3">DUF309 domain-containing protein</fullName>
    </recommendedName>
</protein>
<dbReference type="PANTHER" id="PTHR34796">
    <property type="entry name" value="EXPRESSED PROTEIN"/>
    <property type="match status" value="1"/>
</dbReference>
<dbReference type="PATRIC" id="fig|1886670.3.peg.2438"/>
<sequence>MKANFEPLYVAYLVYFNRDRDYFECHEVLEELWLEKQREPVYQGLLQIAVALFHFRNGTVNHTYNKIAGAVKMMKSSYNKLLPYQHHALGINMEKLMADVQLYIERLEHYQEQPFDFYDLNIQITDPLLQKEVDQAYQTIQPNLPLRTGYERGPKSKEL</sequence>